<evidence type="ECO:0000313" key="1">
    <source>
        <dbReference type="EMBL" id="KAI7740736.1"/>
    </source>
</evidence>
<protein>
    <submittedName>
        <fullName evidence="1">Uncharacterized protein</fullName>
    </submittedName>
</protein>
<accession>A0AAD5CHQ1</accession>
<organism evidence="1 2">
    <name type="scientific">Ambrosia artemisiifolia</name>
    <name type="common">Common ragweed</name>
    <dbReference type="NCBI Taxonomy" id="4212"/>
    <lineage>
        <taxon>Eukaryota</taxon>
        <taxon>Viridiplantae</taxon>
        <taxon>Streptophyta</taxon>
        <taxon>Embryophyta</taxon>
        <taxon>Tracheophyta</taxon>
        <taxon>Spermatophyta</taxon>
        <taxon>Magnoliopsida</taxon>
        <taxon>eudicotyledons</taxon>
        <taxon>Gunneridae</taxon>
        <taxon>Pentapetalae</taxon>
        <taxon>asterids</taxon>
        <taxon>campanulids</taxon>
        <taxon>Asterales</taxon>
        <taxon>Asteraceae</taxon>
        <taxon>Asteroideae</taxon>
        <taxon>Heliantheae alliance</taxon>
        <taxon>Heliantheae</taxon>
        <taxon>Ambrosia</taxon>
    </lineage>
</organism>
<keyword evidence="2" id="KW-1185">Reference proteome</keyword>
<feature type="non-terminal residue" evidence="1">
    <location>
        <position position="1"/>
    </location>
</feature>
<dbReference type="AlphaFoldDB" id="A0AAD5CHQ1"/>
<comment type="caution">
    <text evidence="1">The sequence shown here is derived from an EMBL/GenBank/DDBJ whole genome shotgun (WGS) entry which is preliminary data.</text>
</comment>
<reference evidence="1" key="1">
    <citation type="submission" date="2022-06" db="EMBL/GenBank/DDBJ databases">
        <title>Uncovering the hologenomic basis of an extraordinary plant invasion.</title>
        <authorList>
            <person name="Bieker V.C."/>
            <person name="Martin M.D."/>
            <person name="Gilbert T."/>
            <person name="Hodgins K."/>
            <person name="Battlay P."/>
            <person name="Petersen B."/>
            <person name="Wilson J."/>
        </authorList>
    </citation>
    <scope>NUCLEOTIDE SEQUENCE</scope>
    <source>
        <strain evidence="1">AA19_3_7</strain>
        <tissue evidence="1">Leaf</tissue>
    </source>
</reference>
<sequence>MSEVVAVREGRMVVQIVEELSKKQRVILYICCNKLKCLGFFSE</sequence>
<dbReference type="Proteomes" id="UP001206925">
    <property type="component" value="Unassembled WGS sequence"/>
</dbReference>
<name>A0AAD5CHQ1_AMBAR</name>
<evidence type="ECO:0000313" key="2">
    <source>
        <dbReference type="Proteomes" id="UP001206925"/>
    </source>
</evidence>
<proteinExistence type="predicted"/>
<dbReference type="EMBL" id="JAMZMK010008351">
    <property type="protein sequence ID" value="KAI7740736.1"/>
    <property type="molecule type" value="Genomic_DNA"/>
</dbReference>
<gene>
    <name evidence="1" type="ORF">M8C21_025447</name>
</gene>